<comment type="caution">
    <text evidence="2">The sequence shown here is derived from an EMBL/GenBank/DDBJ whole genome shotgun (WGS) entry which is preliminary data.</text>
</comment>
<keyword evidence="3" id="KW-1185">Reference proteome</keyword>
<gene>
    <name evidence="2" type="ORF">Cob_v001586</name>
</gene>
<feature type="region of interest" description="Disordered" evidence="1">
    <location>
        <begin position="1"/>
        <end position="21"/>
    </location>
</feature>
<evidence type="ECO:0000313" key="2">
    <source>
        <dbReference type="EMBL" id="TDZ25276.1"/>
    </source>
</evidence>
<dbReference type="EMBL" id="AMCV02000002">
    <property type="protein sequence ID" value="TDZ25276.1"/>
    <property type="molecule type" value="Genomic_DNA"/>
</dbReference>
<evidence type="ECO:0000313" key="3">
    <source>
        <dbReference type="Proteomes" id="UP000014480"/>
    </source>
</evidence>
<feature type="compositionally biased region" description="Polar residues" evidence="1">
    <location>
        <begin position="7"/>
        <end position="18"/>
    </location>
</feature>
<dbReference type="Proteomes" id="UP000014480">
    <property type="component" value="Unassembled WGS sequence"/>
</dbReference>
<name>A0A484G446_COLOR</name>
<organism evidence="2 3">
    <name type="scientific">Colletotrichum orbiculare (strain 104-T / ATCC 96160 / CBS 514.97 / LARS 414 / MAFF 240422)</name>
    <name type="common">Cucumber anthracnose fungus</name>
    <name type="synonym">Colletotrichum lagenarium</name>
    <dbReference type="NCBI Taxonomy" id="1213857"/>
    <lineage>
        <taxon>Eukaryota</taxon>
        <taxon>Fungi</taxon>
        <taxon>Dikarya</taxon>
        <taxon>Ascomycota</taxon>
        <taxon>Pezizomycotina</taxon>
        <taxon>Sordariomycetes</taxon>
        <taxon>Hypocreomycetidae</taxon>
        <taxon>Glomerellales</taxon>
        <taxon>Glomerellaceae</taxon>
        <taxon>Colletotrichum</taxon>
        <taxon>Colletotrichum orbiculare species complex</taxon>
    </lineage>
</organism>
<reference evidence="3" key="1">
    <citation type="journal article" date="2013" name="New Phytol.">
        <title>Comparative genomic and transcriptomic analyses reveal the hemibiotrophic stage shift of Colletotrichum fungi.</title>
        <authorList>
            <person name="Gan P."/>
            <person name="Ikeda K."/>
            <person name="Irieda H."/>
            <person name="Narusaka M."/>
            <person name="O'Connell R.J."/>
            <person name="Narusaka Y."/>
            <person name="Takano Y."/>
            <person name="Kubo Y."/>
            <person name="Shirasu K."/>
        </authorList>
    </citation>
    <scope>NUCLEOTIDE SEQUENCE [LARGE SCALE GENOMIC DNA]</scope>
    <source>
        <strain evidence="3">104-T / ATCC 96160 / CBS 514.97 / LARS 414 / MAFF 240422</strain>
    </source>
</reference>
<accession>A0A484G446</accession>
<protein>
    <submittedName>
        <fullName evidence="2">Uncharacterized protein</fullName>
    </submittedName>
</protein>
<proteinExistence type="predicted"/>
<evidence type="ECO:0000256" key="1">
    <source>
        <dbReference type="SAM" id="MobiDB-lite"/>
    </source>
</evidence>
<dbReference type="AlphaFoldDB" id="A0A484G446"/>
<sequence>MLASPSVEPSDTSATSPVSAPRVASSYGAFLQRLPIFFSVSNPRFSLIQLAQVCPSGTPFPVVGLSLALKRGDPL</sequence>
<reference evidence="3" key="2">
    <citation type="journal article" date="2019" name="Mol. Plant Microbe Interact.">
        <title>Genome sequence resources for four phytopathogenic fungi from the Colletotrichum orbiculare species complex.</title>
        <authorList>
            <person name="Gan P."/>
            <person name="Tsushima A."/>
            <person name="Narusaka M."/>
            <person name="Narusaka Y."/>
            <person name="Takano Y."/>
            <person name="Kubo Y."/>
            <person name="Shirasu K."/>
        </authorList>
    </citation>
    <scope>GENOME REANNOTATION</scope>
    <source>
        <strain evidence="3">104-T / ATCC 96160 / CBS 514.97 / LARS 414 / MAFF 240422</strain>
    </source>
</reference>